<dbReference type="WBParaSite" id="mrna-Wban_08416">
    <property type="protein sequence ID" value="mrna-Wban_08416"/>
    <property type="gene ID" value="Wban_08416"/>
</dbReference>
<organism evidence="2 3">
    <name type="scientific">Wuchereria bancrofti</name>
    <dbReference type="NCBI Taxonomy" id="6293"/>
    <lineage>
        <taxon>Eukaryota</taxon>
        <taxon>Metazoa</taxon>
        <taxon>Ecdysozoa</taxon>
        <taxon>Nematoda</taxon>
        <taxon>Chromadorea</taxon>
        <taxon>Rhabditida</taxon>
        <taxon>Spirurina</taxon>
        <taxon>Spiruromorpha</taxon>
        <taxon>Filarioidea</taxon>
        <taxon>Onchocercidae</taxon>
        <taxon>Wuchereria</taxon>
    </lineage>
</organism>
<evidence type="ECO:0000313" key="2">
    <source>
        <dbReference type="Proteomes" id="UP000093561"/>
    </source>
</evidence>
<feature type="region of interest" description="Disordered" evidence="1">
    <location>
        <begin position="75"/>
        <end position="109"/>
    </location>
</feature>
<accession>A0AAF5Q1G3</accession>
<dbReference type="Proteomes" id="UP000093561">
    <property type="component" value="Unassembled WGS sequence"/>
</dbReference>
<reference evidence="3" key="3">
    <citation type="submission" date="2024-02" db="UniProtKB">
        <authorList>
            <consortium name="WormBaseParasite"/>
        </authorList>
    </citation>
    <scope>IDENTIFICATION</scope>
    <source>
        <strain evidence="3">pt0022</strain>
    </source>
</reference>
<protein>
    <submittedName>
        <fullName evidence="3">Uncharacterized protein</fullName>
    </submittedName>
</protein>
<evidence type="ECO:0000313" key="3">
    <source>
        <dbReference type="WBParaSite" id="mrna-Wban_08416"/>
    </source>
</evidence>
<name>A0AAF5Q1G3_WUCBA</name>
<sequence length="109" mass="12639">MRGKGCNMTTIEYFIAVWFTEEPLLRMENRPDCSTADGNAGMYCFEKSPHSDRNRHRKGTVLVYHHVPMTVSKFYSPDFPNPRNGEQSEIQTSDHDTKRPIHINNMHIA</sequence>
<reference evidence="2" key="2">
    <citation type="journal article" date="2016" name="Mol. Ecol.">
        <title>Population genomics of the filarial nematode parasite Wuchereria bancrofti from mosquitoes.</title>
        <authorList>
            <person name="Small S.T."/>
            <person name="Reimer L.J."/>
            <person name="Tisch D.J."/>
            <person name="King C.L."/>
            <person name="Christensen B.M."/>
            <person name="Siba P.M."/>
            <person name="Kazura J.W."/>
            <person name="Serre D."/>
            <person name="Zimmerman P.A."/>
        </authorList>
    </citation>
    <scope>NUCLEOTIDE SEQUENCE</scope>
    <source>
        <strain evidence="2">pt0022</strain>
    </source>
</reference>
<dbReference type="AlphaFoldDB" id="A0AAF5Q1G3"/>
<proteinExistence type="predicted"/>
<reference evidence="2" key="1">
    <citation type="submission" date="2015-03" db="EMBL/GenBank/DDBJ databases">
        <title>Wuchereria bancrofti Genome Sequencing Papua New Guinea Strain.</title>
        <authorList>
            <person name="Small S.T."/>
            <person name="Serre D."/>
            <person name="Zimmerman P.A."/>
        </authorList>
    </citation>
    <scope>NUCLEOTIDE SEQUENCE [LARGE SCALE GENOMIC DNA]</scope>
    <source>
        <strain evidence="2">pt0022</strain>
    </source>
</reference>
<evidence type="ECO:0000256" key="1">
    <source>
        <dbReference type="SAM" id="MobiDB-lite"/>
    </source>
</evidence>